<dbReference type="RefSeq" id="WP_272651732.1">
    <property type="nucleotide sequence ID" value="NZ_JAZDDG010000006.1"/>
</dbReference>
<gene>
    <name evidence="2" type="ORF">V1I91_13200</name>
</gene>
<evidence type="ECO:0000256" key="1">
    <source>
        <dbReference type="SAM" id="SignalP"/>
    </source>
</evidence>
<dbReference type="Proteomes" id="UP001356308">
    <property type="component" value="Unassembled WGS sequence"/>
</dbReference>
<dbReference type="EMBL" id="JAZDDG010000006">
    <property type="protein sequence ID" value="MEE1977037.1"/>
    <property type="molecule type" value="Genomic_DNA"/>
</dbReference>
<name>A0ABU7IVN4_9FLAO</name>
<evidence type="ECO:0000313" key="2">
    <source>
        <dbReference type="EMBL" id="MEE1977037.1"/>
    </source>
</evidence>
<comment type="caution">
    <text evidence="2">The sequence shown here is derived from an EMBL/GenBank/DDBJ whole genome shotgun (WGS) entry which is preliminary data.</text>
</comment>
<accession>A0ABU7IVN4</accession>
<keyword evidence="3" id="KW-1185">Reference proteome</keyword>
<reference evidence="2 3" key="1">
    <citation type="submission" date="2024-01" db="EMBL/GenBank/DDBJ databases">
        <title>Maribacter spp. originated from different algae showed divergent polysaccharides utilization ability.</title>
        <authorList>
            <person name="Wang H."/>
            <person name="Wu Y."/>
        </authorList>
    </citation>
    <scope>NUCLEOTIDE SEQUENCE [LARGE SCALE GENOMIC DNA]</scope>
    <source>
        <strain evidence="2 3">PR1</strain>
    </source>
</reference>
<keyword evidence="1" id="KW-0732">Signal</keyword>
<organism evidence="2 3">
    <name type="scientific">Maribacter cobaltidurans</name>
    <dbReference type="NCBI Taxonomy" id="1178778"/>
    <lineage>
        <taxon>Bacteria</taxon>
        <taxon>Pseudomonadati</taxon>
        <taxon>Bacteroidota</taxon>
        <taxon>Flavobacteriia</taxon>
        <taxon>Flavobacteriales</taxon>
        <taxon>Flavobacteriaceae</taxon>
        <taxon>Maribacter</taxon>
    </lineage>
</organism>
<feature type="chain" id="PRO_5046434187" description="YARHG domain-containing protein" evidence="1">
    <location>
        <begin position="26"/>
        <end position="243"/>
    </location>
</feature>
<protein>
    <recommendedName>
        <fullName evidence="4">YARHG domain-containing protein</fullName>
    </recommendedName>
</protein>
<feature type="signal peptide" evidence="1">
    <location>
        <begin position="1"/>
        <end position="25"/>
    </location>
</feature>
<sequence length="243" mass="28735">MKNTNRAFFSLIFLFFLNICIGQNAKIEPEYFNWFDKEVQRKNTSLYNGVEYIELYRTINDKHKFFGNSDFQMGSLVYDGQFFDQVPLKYDLDADNLLLSVGYNYPYPILILIKSKIQSFNLQDADFVQVPEDTEALGATGFYQVLFKEKAITLLKKNTKKRFKRIRGNTLYYEFIPEDSYALNYEGEFYEISNKKDVLRIWPEQKAFINENFNSSLRKINEDTFWTSFFSKLADVINTENKG</sequence>
<evidence type="ECO:0008006" key="4">
    <source>
        <dbReference type="Google" id="ProtNLM"/>
    </source>
</evidence>
<evidence type="ECO:0000313" key="3">
    <source>
        <dbReference type="Proteomes" id="UP001356308"/>
    </source>
</evidence>
<proteinExistence type="predicted"/>